<protein>
    <submittedName>
        <fullName evidence="2">Uncharacterized protein</fullName>
    </submittedName>
</protein>
<keyword evidence="1" id="KW-0472">Membrane</keyword>
<evidence type="ECO:0000313" key="2">
    <source>
        <dbReference type="EMBL" id="KAK9725152.1"/>
    </source>
</evidence>
<feature type="transmembrane region" description="Helical" evidence="1">
    <location>
        <begin position="12"/>
        <end position="35"/>
    </location>
</feature>
<gene>
    <name evidence="2" type="ORF">RND81_05G125600</name>
</gene>
<proteinExistence type="predicted"/>
<dbReference type="EMBL" id="JBDFQZ010000005">
    <property type="protein sequence ID" value="KAK9725152.1"/>
    <property type="molecule type" value="Genomic_DNA"/>
</dbReference>
<organism evidence="2 3">
    <name type="scientific">Saponaria officinalis</name>
    <name type="common">Common soapwort</name>
    <name type="synonym">Lychnis saponaria</name>
    <dbReference type="NCBI Taxonomy" id="3572"/>
    <lineage>
        <taxon>Eukaryota</taxon>
        <taxon>Viridiplantae</taxon>
        <taxon>Streptophyta</taxon>
        <taxon>Embryophyta</taxon>
        <taxon>Tracheophyta</taxon>
        <taxon>Spermatophyta</taxon>
        <taxon>Magnoliopsida</taxon>
        <taxon>eudicotyledons</taxon>
        <taxon>Gunneridae</taxon>
        <taxon>Pentapetalae</taxon>
        <taxon>Caryophyllales</taxon>
        <taxon>Caryophyllaceae</taxon>
        <taxon>Caryophylleae</taxon>
        <taxon>Saponaria</taxon>
    </lineage>
</organism>
<dbReference type="AlphaFoldDB" id="A0AAW1KV26"/>
<dbReference type="GO" id="GO:0006952">
    <property type="term" value="P:defense response"/>
    <property type="evidence" value="ECO:0007669"/>
    <property type="project" value="InterPro"/>
</dbReference>
<evidence type="ECO:0000313" key="3">
    <source>
        <dbReference type="Proteomes" id="UP001443914"/>
    </source>
</evidence>
<keyword evidence="3" id="KW-1185">Reference proteome</keyword>
<evidence type="ECO:0000256" key="1">
    <source>
        <dbReference type="SAM" id="Phobius"/>
    </source>
</evidence>
<sequence length="75" mass="8312">MEIYKMGRRISVLILFITLFSSYMAISIGATRILMEDFDNNSGHEYQPLYETAKDTVARWLQQLASGPSGGGGGH</sequence>
<accession>A0AAW1KV26</accession>
<dbReference type="PANTHER" id="PTHR37245:SF4">
    <property type="entry name" value="PAMP-INDUCED SECRETED PEPTIDE 1"/>
    <property type="match status" value="1"/>
</dbReference>
<keyword evidence="1" id="KW-1133">Transmembrane helix</keyword>
<keyword evidence="1" id="KW-0812">Transmembrane</keyword>
<dbReference type="Proteomes" id="UP001443914">
    <property type="component" value="Unassembled WGS sequence"/>
</dbReference>
<reference evidence="2" key="1">
    <citation type="submission" date="2024-03" db="EMBL/GenBank/DDBJ databases">
        <title>WGS assembly of Saponaria officinalis var. Norfolk2.</title>
        <authorList>
            <person name="Jenkins J."/>
            <person name="Shu S."/>
            <person name="Grimwood J."/>
            <person name="Barry K."/>
            <person name="Goodstein D."/>
            <person name="Schmutz J."/>
            <person name="Leebens-Mack J."/>
            <person name="Osbourn A."/>
        </authorList>
    </citation>
    <scope>NUCLEOTIDE SEQUENCE [LARGE SCALE GENOMIC DNA]</scope>
    <source>
        <strain evidence="2">JIC</strain>
    </source>
</reference>
<comment type="caution">
    <text evidence="2">The sequence shown here is derived from an EMBL/GenBank/DDBJ whole genome shotgun (WGS) entry which is preliminary data.</text>
</comment>
<dbReference type="InterPro" id="IPR040273">
    <property type="entry name" value="PIP1"/>
</dbReference>
<name>A0AAW1KV26_SAPOF</name>
<dbReference type="PANTHER" id="PTHR37245">
    <property type="entry name" value="PAMP-INDUCED SECRETED PEPTIDE 1"/>
    <property type="match status" value="1"/>
</dbReference>